<feature type="compositionally biased region" description="Low complexity" evidence="1">
    <location>
        <begin position="1"/>
        <end position="18"/>
    </location>
</feature>
<evidence type="ECO:0000256" key="1">
    <source>
        <dbReference type="SAM" id="MobiDB-lite"/>
    </source>
</evidence>
<evidence type="ECO:0000313" key="2">
    <source>
        <dbReference type="EMBL" id="MCF3941327.1"/>
    </source>
</evidence>
<protein>
    <recommendedName>
        <fullName evidence="4">Scaffolding protein</fullName>
    </recommendedName>
</protein>
<proteinExistence type="predicted"/>
<dbReference type="Proteomes" id="UP001108089">
    <property type="component" value="Unassembled WGS sequence"/>
</dbReference>
<sequence length="202" mass="22058">MSENAAVTETEPQTTTVPKPSDVAAAAPKPPEPEPTQEPEAKQWDQLPDDHPLVKTLAAQKDTIRDLKGKAARFDEIEAQRQRDEQTWQERAERAEAAIAERDKQKARDDLAKEVVKGTGFAVELLDGLDTEDAMRSRVELLKELKGTTPTAAPASVVGNADTTPANQVTQLTQADLKTMSPAQIRDADAKGQLDELKGIRK</sequence>
<evidence type="ECO:0000313" key="3">
    <source>
        <dbReference type="Proteomes" id="UP001108089"/>
    </source>
</evidence>
<feature type="compositionally biased region" description="Basic and acidic residues" evidence="1">
    <location>
        <begin position="186"/>
        <end position="202"/>
    </location>
</feature>
<feature type="region of interest" description="Disordered" evidence="1">
    <location>
        <begin position="1"/>
        <end position="51"/>
    </location>
</feature>
<comment type="caution">
    <text evidence="2">The sequence shown here is derived from an EMBL/GenBank/DDBJ whole genome shotgun (WGS) entry which is preliminary data.</text>
</comment>
<gene>
    <name evidence="2" type="ORF">L1892_23440</name>
</gene>
<dbReference type="EMBL" id="JAKGCU010000038">
    <property type="protein sequence ID" value="MCF3941327.1"/>
    <property type="molecule type" value="Genomic_DNA"/>
</dbReference>
<reference evidence="2" key="1">
    <citation type="submission" date="2022-01" db="EMBL/GenBank/DDBJ databases">
        <title>Gordonia xiamenensis sp. nov., isolated from surface seawater in Xiamen.</title>
        <authorList>
            <person name="He Y.F."/>
        </authorList>
    </citation>
    <scope>NUCLEOTIDE SEQUENCE</scope>
    <source>
        <strain evidence="2">GW1C4-4</strain>
    </source>
</reference>
<keyword evidence="3" id="KW-1185">Reference proteome</keyword>
<feature type="compositionally biased region" description="Basic and acidic residues" evidence="1">
    <location>
        <begin position="39"/>
        <end position="51"/>
    </location>
</feature>
<dbReference type="RefSeq" id="WP_235726206.1">
    <property type="nucleotide sequence ID" value="NZ_JAKGCU010000038.1"/>
</dbReference>
<organism evidence="2 3">
    <name type="scientific">Gordonia tangerina</name>
    <dbReference type="NCBI Taxonomy" id="2911060"/>
    <lineage>
        <taxon>Bacteria</taxon>
        <taxon>Bacillati</taxon>
        <taxon>Actinomycetota</taxon>
        <taxon>Actinomycetes</taxon>
        <taxon>Mycobacteriales</taxon>
        <taxon>Gordoniaceae</taxon>
        <taxon>Gordonia</taxon>
    </lineage>
</organism>
<name>A0ABS9DQ45_9ACTN</name>
<feature type="region of interest" description="Disordered" evidence="1">
    <location>
        <begin position="181"/>
        <end position="202"/>
    </location>
</feature>
<evidence type="ECO:0008006" key="4">
    <source>
        <dbReference type="Google" id="ProtNLM"/>
    </source>
</evidence>
<accession>A0ABS9DQ45</accession>